<organism evidence="7 8">
    <name type="scientific">Momordica charantia</name>
    <name type="common">Bitter gourd</name>
    <name type="synonym">Balsam pear</name>
    <dbReference type="NCBI Taxonomy" id="3673"/>
    <lineage>
        <taxon>Eukaryota</taxon>
        <taxon>Viridiplantae</taxon>
        <taxon>Streptophyta</taxon>
        <taxon>Embryophyta</taxon>
        <taxon>Tracheophyta</taxon>
        <taxon>Spermatophyta</taxon>
        <taxon>Magnoliopsida</taxon>
        <taxon>eudicotyledons</taxon>
        <taxon>Gunneridae</taxon>
        <taxon>Pentapetalae</taxon>
        <taxon>rosids</taxon>
        <taxon>fabids</taxon>
        <taxon>Cucurbitales</taxon>
        <taxon>Cucurbitaceae</taxon>
        <taxon>Momordiceae</taxon>
        <taxon>Momordica</taxon>
    </lineage>
</organism>
<reference evidence="8" key="1">
    <citation type="submission" date="2025-08" db="UniProtKB">
        <authorList>
            <consortium name="RefSeq"/>
        </authorList>
    </citation>
    <scope>IDENTIFICATION</scope>
    <source>
        <strain evidence="8">OHB3-1</strain>
    </source>
</reference>
<dbReference type="AlphaFoldDB" id="A0A6J1CKR9"/>
<proteinExistence type="predicted"/>
<evidence type="ECO:0000256" key="2">
    <source>
        <dbReference type="ARBA" id="ARBA00023015"/>
    </source>
</evidence>
<dbReference type="PANTHER" id="PTHR31314">
    <property type="entry name" value="MYB FAMILY TRANSCRIPTION FACTOR PHL7-LIKE"/>
    <property type="match status" value="1"/>
</dbReference>
<dbReference type="RefSeq" id="XP_022142149.1">
    <property type="nucleotide sequence ID" value="XM_022286457.1"/>
</dbReference>
<dbReference type="FunFam" id="1.10.10.60:FF:000002">
    <property type="entry name" value="Myb family transcription factor"/>
    <property type="match status" value="1"/>
</dbReference>
<evidence type="ECO:0000256" key="5">
    <source>
        <dbReference type="SAM" id="MobiDB-lite"/>
    </source>
</evidence>
<dbReference type="InterPro" id="IPR017930">
    <property type="entry name" value="Myb_dom"/>
</dbReference>
<evidence type="ECO:0000259" key="6">
    <source>
        <dbReference type="PROSITE" id="PS51294"/>
    </source>
</evidence>
<feature type="compositionally biased region" description="Low complexity" evidence="5">
    <location>
        <begin position="61"/>
        <end position="76"/>
    </location>
</feature>
<dbReference type="GO" id="GO:0005634">
    <property type="term" value="C:nucleus"/>
    <property type="evidence" value="ECO:0007669"/>
    <property type="project" value="UniProtKB-SubCell"/>
</dbReference>
<feature type="region of interest" description="Disordered" evidence="5">
    <location>
        <begin position="50"/>
        <end position="79"/>
    </location>
</feature>
<dbReference type="InterPro" id="IPR009057">
    <property type="entry name" value="Homeodomain-like_sf"/>
</dbReference>
<comment type="subcellular location">
    <subcellularLocation>
        <location evidence="1">Nucleus</location>
    </subcellularLocation>
</comment>
<gene>
    <name evidence="8" type="primary">LOC111012344</name>
</gene>
<keyword evidence="7" id="KW-1185">Reference proteome</keyword>
<dbReference type="InterPro" id="IPR006447">
    <property type="entry name" value="Myb_dom_plants"/>
</dbReference>
<feature type="domain" description="HTH myb-type" evidence="6">
    <location>
        <begin position="84"/>
        <end position="144"/>
    </location>
</feature>
<dbReference type="GeneID" id="111012344"/>
<sequence length="338" mass="38684">MYCSSNLLLNFRDRRKRDQSDDDERRAKEKLNPFSSRLFDLNEEAMVEESDHEERKYGSISTNNNNNNSSNGNGRRTTVRQYVRSKVPRLRWTPELHLNFVHAVERLGGQERATPKLVLQLMNVRGLSIAHVKSHLQMYRSKKLDQTGQVIREACNGTMHGGGYYSNNNGSMSIHSSRYLPLARHIHSHSHSHSFGAVGTRFHSHFPYHIRPNTSFSRINRQILEQKRWSSLGERAWKMMRRTNNNNRSERKDPIIISDDAKIRDDELRGIGNNWEAEAEAEAELLQLGIGLSRSSNGKSKSKSGNNNINNKESYCWSYGLGGGRGSTQEITTQLSLS</sequence>
<dbReference type="OrthoDB" id="551907at2759"/>
<dbReference type="SUPFAM" id="SSF46689">
    <property type="entry name" value="Homeodomain-like"/>
    <property type="match status" value="1"/>
</dbReference>
<dbReference type="KEGG" id="mcha:111012344"/>
<accession>A0A6J1CKR9</accession>
<evidence type="ECO:0000256" key="3">
    <source>
        <dbReference type="ARBA" id="ARBA00023163"/>
    </source>
</evidence>
<keyword evidence="4" id="KW-0539">Nucleus</keyword>
<protein>
    <submittedName>
        <fullName evidence="8">Uncharacterized protein LOC111012344 isoform X1</fullName>
    </submittedName>
</protein>
<evidence type="ECO:0000313" key="7">
    <source>
        <dbReference type="Proteomes" id="UP000504603"/>
    </source>
</evidence>
<dbReference type="GO" id="GO:0003700">
    <property type="term" value="F:DNA-binding transcription factor activity"/>
    <property type="evidence" value="ECO:0007669"/>
    <property type="project" value="InterPro"/>
</dbReference>
<dbReference type="Pfam" id="PF00249">
    <property type="entry name" value="Myb_DNA-binding"/>
    <property type="match status" value="1"/>
</dbReference>
<dbReference type="Gene3D" id="1.10.10.60">
    <property type="entry name" value="Homeodomain-like"/>
    <property type="match status" value="1"/>
</dbReference>
<keyword evidence="2" id="KW-0805">Transcription regulation</keyword>
<evidence type="ECO:0000256" key="1">
    <source>
        <dbReference type="ARBA" id="ARBA00004123"/>
    </source>
</evidence>
<dbReference type="InterPro" id="IPR001005">
    <property type="entry name" value="SANT/Myb"/>
</dbReference>
<name>A0A6J1CKR9_MOMCH</name>
<evidence type="ECO:0000313" key="8">
    <source>
        <dbReference type="RefSeq" id="XP_022142149.1"/>
    </source>
</evidence>
<dbReference type="InterPro" id="IPR046955">
    <property type="entry name" value="PHR1-like"/>
</dbReference>
<dbReference type="Proteomes" id="UP000504603">
    <property type="component" value="Unplaced"/>
</dbReference>
<dbReference type="GO" id="GO:0003677">
    <property type="term" value="F:DNA binding"/>
    <property type="evidence" value="ECO:0007669"/>
    <property type="project" value="InterPro"/>
</dbReference>
<evidence type="ECO:0000256" key="4">
    <source>
        <dbReference type="ARBA" id="ARBA00023242"/>
    </source>
</evidence>
<dbReference type="NCBIfam" id="TIGR01557">
    <property type="entry name" value="myb_SHAQKYF"/>
    <property type="match status" value="1"/>
</dbReference>
<dbReference type="PANTHER" id="PTHR31314:SF174">
    <property type="entry name" value="OS02G0241200 PROTEIN"/>
    <property type="match status" value="1"/>
</dbReference>
<dbReference type="PROSITE" id="PS51294">
    <property type="entry name" value="HTH_MYB"/>
    <property type="match status" value="1"/>
</dbReference>
<keyword evidence="3" id="KW-0804">Transcription</keyword>